<comment type="caution">
    <text evidence="6">The sequence shown here is derived from an EMBL/GenBank/DDBJ whole genome shotgun (WGS) entry which is preliminary data.</text>
</comment>
<dbReference type="OrthoDB" id="5402098at2"/>
<dbReference type="Proteomes" id="UP000005496">
    <property type="component" value="Unassembled WGS sequence"/>
</dbReference>
<feature type="domain" description="Glycine zipper 2TM" evidence="4">
    <location>
        <begin position="25"/>
        <end position="66"/>
    </location>
</feature>
<keyword evidence="1" id="KW-0732">Signal</keyword>
<keyword evidence="2" id="KW-0564">Palmitate</keyword>
<gene>
    <name evidence="6" type="ORF">Dthio_PD1131</name>
</gene>
<keyword evidence="3" id="KW-0472">Membrane</keyword>
<dbReference type="AlphaFoldDB" id="D6SSX6"/>
<evidence type="ECO:0000313" key="6">
    <source>
        <dbReference type="EMBL" id="EFI33792.1"/>
    </source>
</evidence>
<dbReference type="RefSeq" id="WP_008871141.1">
    <property type="nucleotide sequence ID" value="NZ_ACJN02000003.1"/>
</dbReference>
<evidence type="ECO:0000313" key="7">
    <source>
        <dbReference type="Proteomes" id="UP000005496"/>
    </source>
</evidence>
<sequence length="152" mass="16191">MRYLVVLTLAAMLLAGCTTQKHTVGGAALGGIGGGVIGSQIGKGTGQTAAIIGGTLLGAALGGYVGSYMDRMDEMDRRNMNQTLETKPTGTTSQWHNPDTQTAYAVTPTETYQRDDGRYCREYTTEVQIGGETEKAYGTACRRDDGAWEIIN</sequence>
<keyword evidence="7" id="KW-1185">Reference proteome</keyword>
<dbReference type="Pfam" id="PF05433">
    <property type="entry name" value="Rick_17kDa_Anti"/>
    <property type="match status" value="1"/>
</dbReference>
<keyword evidence="2" id="KW-0449">Lipoprotein</keyword>
<evidence type="ECO:0000259" key="4">
    <source>
        <dbReference type="Pfam" id="PF05433"/>
    </source>
</evidence>
<dbReference type="InterPro" id="IPR008816">
    <property type="entry name" value="Gly_zipper_2TM_dom"/>
</dbReference>
<dbReference type="EMBL" id="ACJN02000003">
    <property type="protein sequence ID" value="EFI33792.1"/>
    <property type="molecule type" value="Genomic_DNA"/>
</dbReference>
<dbReference type="eggNOG" id="COG4520">
    <property type="taxonomic scope" value="Bacteria"/>
</dbReference>
<organism evidence="6 7">
    <name type="scientific">Desulfonatronospira thiodismutans ASO3-1</name>
    <dbReference type="NCBI Taxonomy" id="555779"/>
    <lineage>
        <taxon>Bacteria</taxon>
        <taxon>Pseudomonadati</taxon>
        <taxon>Thermodesulfobacteriota</taxon>
        <taxon>Desulfovibrionia</taxon>
        <taxon>Desulfovibrionales</taxon>
        <taxon>Desulfonatronovibrionaceae</taxon>
        <taxon>Desulfonatronospira</taxon>
    </lineage>
</organism>
<dbReference type="PIRSF" id="PIRSF002721">
    <property type="entry name" value="Surface_antigen_Rickettsia"/>
    <property type="match status" value="1"/>
</dbReference>
<protein>
    <submittedName>
        <fullName evidence="6">17 kDa surface antigen</fullName>
    </submittedName>
</protein>
<dbReference type="GO" id="GO:0019867">
    <property type="term" value="C:outer membrane"/>
    <property type="evidence" value="ECO:0007669"/>
    <property type="project" value="InterPro"/>
</dbReference>
<name>D6SSX6_9BACT</name>
<feature type="domain" description="Surface antigen" evidence="5">
    <location>
        <begin position="71"/>
        <end position="151"/>
    </location>
</feature>
<dbReference type="Pfam" id="PF16998">
    <property type="entry name" value="17kDa_Anti_2"/>
    <property type="match status" value="1"/>
</dbReference>
<evidence type="ECO:0000259" key="5">
    <source>
        <dbReference type="Pfam" id="PF16998"/>
    </source>
</evidence>
<accession>D6SSX6</accession>
<evidence type="ECO:0000256" key="2">
    <source>
        <dbReference type="ARBA" id="ARBA00023139"/>
    </source>
</evidence>
<evidence type="ECO:0000256" key="3">
    <source>
        <dbReference type="SAM" id="Phobius"/>
    </source>
</evidence>
<keyword evidence="3" id="KW-0812">Transmembrane</keyword>
<proteinExistence type="predicted"/>
<feature type="transmembrane region" description="Helical" evidence="3">
    <location>
        <begin position="49"/>
        <end position="69"/>
    </location>
</feature>
<reference evidence="6" key="1">
    <citation type="submission" date="2010-05" db="EMBL/GenBank/DDBJ databases">
        <title>The draft genome of Desulfonatronospira thiodismutans ASO3-1.</title>
        <authorList>
            <consortium name="US DOE Joint Genome Institute (JGI-PGF)"/>
            <person name="Lucas S."/>
            <person name="Copeland A."/>
            <person name="Lapidus A."/>
            <person name="Cheng J.-F."/>
            <person name="Bruce D."/>
            <person name="Goodwin L."/>
            <person name="Pitluck S."/>
            <person name="Chertkov O."/>
            <person name="Brettin T."/>
            <person name="Detter J.C."/>
            <person name="Han C."/>
            <person name="Land M.L."/>
            <person name="Hauser L."/>
            <person name="Kyrpides N."/>
            <person name="Mikhailova N."/>
            <person name="Muyzer G."/>
            <person name="Woyke T."/>
        </authorList>
    </citation>
    <scope>NUCLEOTIDE SEQUENCE [LARGE SCALE GENOMIC DNA]</scope>
    <source>
        <strain evidence="6">ASO3-1</strain>
    </source>
</reference>
<evidence type="ECO:0000256" key="1">
    <source>
        <dbReference type="ARBA" id="ARBA00022729"/>
    </source>
</evidence>
<dbReference type="InterPro" id="IPR016364">
    <property type="entry name" value="Surface_antigen_Rickettsia"/>
</dbReference>
<dbReference type="PROSITE" id="PS51257">
    <property type="entry name" value="PROKAR_LIPOPROTEIN"/>
    <property type="match status" value="1"/>
</dbReference>
<dbReference type="InterPro" id="IPR032635">
    <property type="entry name" value="Anti_2"/>
</dbReference>
<keyword evidence="3" id="KW-1133">Transmembrane helix</keyword>